<dbReference type="Pfam" id="PF00076">
    <property type="entry name" value="RRM_1"/>
    <property type="match status" value="1"/>
</dbReference>
<keyword evidence="3" id="KW-1185">Reference proteome</keyword>
<protein>
    <submittedName>
        <fullName evidence="2">RNA-binding protein</fullName>
    </submittedName>
</protein>
<dbReference type="SMART" id="SM00360">
    <property type="entry name" value="RRM"/>
    <property type="match status" value="1"/>
</dbReference>
<evidence type="ECO:0000259" key="1">
    <source>
        <dbReference type="PROSITE" id="PS50102"/>
    </source>
</evidence>
<organism evidence="2 3">
    <name type="scientific">Limnoglobus roseus</name>
    <dbReference type="NCBI Taxonomy" id="2598579"/>
    <lineage>
        <taxon>Bacteria</taxon>
        <taxon>Pseudomonadati</taxon>
        <taxon>Planctomycetota</taxon>
        <taxon>Planctomycetia</taxon>
        <taxon>Gemmatales</taxon>
        <taxon>Gemmataceae</taxon>
        <taxon>Limnoglobus</taxon>
    </lineage>
</organism>
<evidence type="ECO:0000313" key="3">
    <source>
        <dbReference type="Proteomes" id="UP000324974"/>
    </source>
</evidence>
<dbReference type="RefSeq" id="WP_246173823.1">
    <property type="nucleotide sequence ID" value="NZ_CP042425.1"/>
</dbReference>
<sequence>MSLRVNNLPAGATVADLWELFHPFGRVAWAAIRGIPLPKGDPPGVGYVDLATGGAAAICALDGSDYRGRRLAVREADLNDLEAG</sequence>
<evidence type="ECO:0000313" key="2">
    <source>
        <dbReference type="EMBL" id="QEL20501.1"/>
    </source>
</evidence>
<proteinExistence type="predicted"/>
<dbReference type="KEGG" id="lrs:PX52LOC_07605"/>
<dbReference type="InterPro" id="IPR012677">
    <property type="entry name" value="Nucleotide-bd_a/b_plait_sf"/>
</dbReference>
<dbReference type="Proteomes" id="UP000324974">
    <property type="component" value="Chromosome"/>
</dbReference>
<dbReference type="InterPro" id="IPR000504">
    <property type="entry name" value="RRM_dom"/>
</dbReference>
<dbReference type="PROSITE" id="PS50102">
    <property type="entry name" value="RRM"/>
    <property type="match status" value="1"/>
</dbReference>
<dbReference type="Gene3D" id="3.30.70.330">
    <property type="match status" value="1"/>
</dbReference>
<reference evidence="3" key="1">
    <citation type="submission" date="2019-08" db="EMBL/GenBank/DDBJ databases">
        <title>Limnoglobus roseus gen. nov., sp. nov., a novel freshwater planctomycete with a giant genome from the family Gemmataceae.</title>
        <authorList>
            <person name="Kulichevskaya I.S."/>
            <person name="Naumoff D.G."/>
            <person name="Miroshnikov K."/>
            <person name="Ivanova A."/>
            <person name="Philippov D.A."/>
            <person name="Hakobyan A."/>
            <person name="Rijpstra I.C."/>
            <person name="Sinninghe Damste J.S."/>
            <person name="Liesack W."/>
            <person name="Dedysh S.N."/>
        </authorList>
    </citation>
    <scope>NUCLEOTIDE SEQUENCE [LARGE SCALE GENOMIC DNA]</scope>
    <source>
        <strain evidence="3">PX52</strain>
    </source>
</reference>
<dbReference type="InterPro" id="IPR035979">
    <property type="entry name" value="RBD_domain_sf"/>
</dbReference>
<dbReference type="SUPFAM" id="SSF54928">
    <property type="entry name" value="RNA-binding domain, RBD"/>
    <property type="match status" value="1"/>
</dbReference>
<dbReference type="AlphaFoldDB" id="A0A5C1AMM8"/>
<dbReference type="GO" id="GO:0003723">
    <property type="term" value="F:RNA binding"/>
    <property type="evidence" value="ECO:0007669"/>
    <property type="project" value="InterPro"/>
</dbReference>
<gene>
    <name evidence="2" type="ORF">PX52LOC_07605</name>
</gene>
<accession>A0A5C1AMM8</accession>
<name>A0A5C1AMM8_9BACT</name>
<dbReference type="EMBL" id="CP042425">
    <property type="protein sequence ID" value="QEL20501.1"/>
    <property type="molecule type" value="Genomic_DNA"/>
</dbReference>
<feature type="domain" description="RRM" evidence="1">
    <location>
        <begin position="1"/>
        <end position="78"/>
    </location>
</feature>